<organism evidence="2 4">
    <name type="scientific">Bacteroides caecimuris</name>
    <dbReference type="NCBI Taxonomy" id="1796613"/>
    <lineage>
        <taxon>Bacteria</taxon>
        <taxon>Pseudomonadati</taxon>
        <taxon>Bacteroidota</taxon>
        <taxon>Bacteroidia</taxon>
        <taxon>Bacteroidales</taxon>
        <taxon>Bacteroidaceae</taxon>
        <taxon>Bacteroides</taxon>
    </lineage>
</organism>
<evidence type="ECO:0000256" key="1">
    <source>
        <dbReference type="SAM" id="MobiDB-lite"/>
    </source>
</evidence>
<reference evidence="4" key="1">
    <citation type="submission" date="2016-04" db="EMBL/GenBank/DDBJ databases">
        <title>Complete Genome Sequences of Twelve Strains of a Stable Defined Moderately Diverse Mouse Microbiota 2 (sDMDMm2).</title>
        <authorList>
            <person name="Uchimura Y."/>
            <person name="Wyss M."/>
            <person name="Brugiroux S."/>
            <person name="Limenitakis J.P."/>
            <person name="Stecher B."/>
            <person name="McCoy K.D."/>
            <person name="Macpherson A.J."/>
        </authorList>
    </citation>
    <scope>NUCLEOTIDE SEQUENCE [LARGE SCALE GENOMIC DNA]</scope>
    <source>
        <strain evidence="4">I48</strain>
    </source>
</reference>
<dbReference type="GeneID" id="82187200"/>
<evidence type="ECO:0000313" key="5">
    <source>
        <dbReference type="Proteomes" id="UP000309566"/>
    </source>
</evidence>
<accession>A0A1C7H6V4</accession>
<evidence type="ECO:0000313" key="4">
    <source>
        <dbReference type="Proteomes" id="UP000092631"/>
    </source>
</evidence>
<dbReference type="AlphaFoldDB" id="A0A1C7H6V4"/>
<dbReference type="Proteomes" id="UP000092631">
    <property type="component" value="Chromosome"/>
</dbReference>
<feature type="region of interest" description="Disordered" evidence="1">
    <location>
        <begin position="1"/>
        <end position="22"/>
    </location>
</feature>
<accession>A0A4S2CIG5</accession>
<dbReference type="OrthoDB" id="1049394at2"/>
<dbReference type="Proteomes" id="UP000309566">
    <property type="component" value="Unassembled WGS sequence"/>
</dbReference>
<dbReference type="EMBL" id="CP015401">
    <property type="protein sequence ID" value="ANU59756.1"/>
    <property type="molecule type" value="Genomic_DNA"/>
</dbReference>
<dbReference type="EMBL" id="SRYX01000088">
    <property type="protein sequence ID" value="TGY27034.1"/>
    <property type="molecule type" value="Genomic_DNA"/>
</dbReference>
<keyword evidence="4" id="KW-1185">Reference proteome</keyword>
<sequence length="64" mass="7273">MKTRKQKETSEKELHLLEQKGHEKMANEIVPIQQAEAYLNPTHQAVKEAVKMLNPDTNSMGSRG</sequence>
<protein>
    <submittedName>
        <fullName evidence="2">Uncharacterized protein</fullName>
    </submittedName>
</protein>
<name>A0A1C7H6V4_9BACE</name>
<dbReference type="RefSeq" id="WP_065540354.1">
    <property type="nucleotide sequence ID" value="NZ_CAPDLJ010000064.1"/>
</dbReference>
<reference evidence="2" key="2">
    <citation type="submission" date="2017-04" db="EMBL/GenBank/DDBJ databases">
        <title>Complete Genome Sequences of Twelve Strains of a Stable Defined Moderately Diverse Mouse Microbiota 2 (sDMDMm2).</title>
        <authorList>
            <person name="Uchimura Y."/>
            <person name="Wyss M."/>
            <person name="Brugiroux S."/>
            <person name="Limenitakis J.P."/>
            <person name="Stecher B."/>
            <person name="McCoy K.D."/>
            <person name="Macpherson A.J."/>
        </authorList>
    </citation>
    <scope>NUCLEOTIDE SEQUENCE</scope>
    <source>
        <strain evidence="2">I48</strain>
    </source>
</reference>
<dbReference type="KEGG" id="bcae:A4V03_08610"/>
<evidence type="ECO:0000313" key="3">
    <source>
        <dbReference type="EMBL" id="TGY27034.1"/>
    </source>
</evidence>
<gene>
    <name evidence="2" type="ORF">A4V03_08610</name>
    <name evidence="3" type="ORF">E5353_16340</name>
</gene>
<evidence type="ECO:0000313" key="2">
    <source>
        <dbReference type="EMBL" id="ANU59756.1"/>
    </source>
</evidence>
<proteinExistence type="predicted"/>
<reference evidence="3 5" key="3">
    <citation type="submission" date="2019-04" db="EMBL/GenBank/DDBJ databases">
        <title>Microbes associate with the intestines of laboratory mice.</title>
        <authorList>
            <person name="Navarre W."/>
            <person name="Wong E."/>
            <person name="Huang K."/>
            <person name="Tropini C."/>
            <person name="Ng K."/>
            <person name="Yu B."/>
        </authorList>
    </citation>
    <scope>NUCLEOTIDE SEQUENCE [LARGE SCALE GENOMIC DNA]</scope>
    <source>
        <strain evidence="3 5">NM63_1-25</strain>
    </source>
</reference>